<dbReference type="CDD" id="cd00229">
    <property type="entry name" value="SGNH_hydrolase"/>
    <property type="match status" value="1"/>
</dbReference>
<feature type="domain" description="SGNH hydrolase-type esterase" evidence="1">
    <location>
        <begin position="7"/>
        <end position="174"/>
    </location>
</feature>
<dbReference type="PANTHER" id="PTHR30383">
    <property type="entry name" value="THIOESTERASE 1/PROTEASE 1/LYSOPHOSPHOLIPASE L1"/>
    <property type="match status" value="1"/>
</dbReference>
<dbReference type="AlphaFoldDB" id="A0A1L8R8E5"/>
<dbReference type="EMBL" id="JXKG01000003">
    <property type="protein sequence ID" value="OJG16028.1"/>
    <property type="molecule type" value="Genomic_DNA"/>
</dbReference>
<reference evidence="2 3" key="1">
    <citation type="submission" date="2014-12" db="EMBL/GenBank/DDBJ databases">
        <title>Draft genome sequences of 29 type strains of Enterococci.</title>
        <authorList>
            <person name="Zhong Z."/>
            <person name="Sun Z."/>
            <person name="Liu W."/>
            <person name="Zhang W."/>
            <person name="Zhang H."/>
        </authorList>
    </citation>
    <scope>NUCLEOTIDE SEQUENCE [LARGE SCALE GENOMIC DNA]</scope>
    <source>
        <strain evidence="2 3">DSM 21207</strain>
    </source>
</reference>
<proteinExistence type="predicted"/>
<evidence type="ECO:0000259" key="1">
    <source>
        <dbReference type="Pfam" id="PF13472"/>
    </source>
</evidence>
<dbReference type="InterPro" id="IPR013830">
    <property type="entry name" value="SGNH_hydro"/>
</dbReference>
<evidence type="ECO:0000313" key="3">
    <source>
        <dbReference type="Proteomes" id="UP000182835"/>
    </source>
</evidence>
<dbReference type="GO" id="GO:0004622">
    <property type="term" value="F:phosphatidylcholine lysophospholipase activity"/>
    <property type="evidence" value="ECO:0007669"/>
    <property type="project" value="TreeGrafter"/>
</dbReference>
<dbReference type="InterPro" id="IPR036514">
    <property type="entry name" value="SGNH_hydro_sf"/>
</dbReference>
<dbReference type="STRING" id="317010.RU96_GL001525"/>
<protein>
    <recommendedName>
        <fullName evidence="1">SGNH hydrolase-type esterase domain-containing protein</fullName>
    </recommendedName>
</protein>
<dbReference type="PANTHER" id="PTHR30383:SF5">
    <property type="entry name" value="SGNH HYDROLASE-TYPE ESTERASE DOMAIN-CONTAINING PROTEIN"/>
    <property type="match status" value="1"/>
</dbReference>
<dbReference type="InterPro" id="IPR051532">
    <property type="entry name" value="Ester_Hydrolysis_Enzymes"/>
</dbReference>
<dbReference type="RefSeq" id="WP_071864063.1">
    <property type="nucleotide sequence ID" value="NZ_JBHLVQ010000033.1"/>
</dbReference>
<dbReference type="Proteomes" id="UP000182835">
    <property type="component" value="Unassembled WGS sequence"/>
</dbReference>
<accession>A0A1L8R8E5</accession>
<gene>
    <name evidence="2" type="ORF">RU96_GL001525</name>
</gene>
<evidence type="ECO:0000313" key="2">
    <source>
        <dbReference type="EMBL" id="OJG16028.1"/>
    </source>
</evidence>
<dbReference type="Pfam" id="PF13472">
    <property type="entry name" value="Lipase_GDSL_2"/>
    <property type="match status" value="1"/>
</dbReference>
<comment type="caution">
    <text evidence="2">The sequence shown here is derived from an EMBL/GenBank/DDBJ whole genome shotgun (WGS) entry which is preliminary data.</text>
</comment>
<dbReference type="SUPFAM" id="SSF52266">
    <property type="entry name" value="SGNH hydrolase"/>
    <property type="match status" value="1"/>
</dbReference>
<name>A0A1L8R8E5_9ENTE</name>
<dbReference type="OrthoDB" id="388542at2"/>
<dbReference type="Gene3D" id="3.40.50.1110">
    <property type="entry name" value="SGNH hydrolase"/>
    <property type="match status" value="1"/>
</dbReference>
<sequence>MKKIVIMGDSIAAGFFEGEVTNLLNEYVLETLTGMGFPDYTVVNLGERGASTTTALEQLPQAVAENPDFIALNVGINDALNDGQNIQGYGENLKKMIASFPAEKVILVGPSWVDFTIRTTGDKETLLKYIAMAKDIAQETGVNYIDMYHHMSVYPEPEEFLQSDGLHPSKFGYHLLGALIARDIKNKLLG</sequence>
<organism evidence="2 3">
    <name type="scientific">Enterococcus canintestini</name>
    <dbReference type="NCBI Taxonomy" id="317010"/>
    <lineage>
        <taxon>Bacteria</taxon>
        <taxon>Bacillati</taxon>
        <taxon>Bacillota</taxon>
        <taxon>Bacilli</taxon>
        <taxon>Lactobacillales</taxon>
        <taxon>Enterococcaceae</taxon>
        <taxon>Enterococcus</taxon>
    </lineage>
</organism>